<dbReference type="GO" id="GO:0004713">
    <property type="term" value="F:protein tyrosine kinase activity"/>
    <property type="evidence" value="ECO:0007669"/>
    <property type="project" value="TreeGrafter"/>
</dbReference>
<dbReference type="PROSITE" id="PS50011">
    <property type="entry name" value="PROTEIN_KINASE_DOM"/>
    <property type="match status" value="1"/>
</dbReference>
<dbReference type="PANTHER" id="PTHR11042:SF196">
    <property type="entry name" value="MITOSIS INHIBITOR PROTEIN KINASE SWE1"/>
    <property type="match status" value="1"/>
</dbReference>
<proteinExistence type="inferred from homology"/>
<feature type="region of interest" description="Disordered" evidence="7">
    <location>
        <begin position="414"/>
        <end position="454"/>
    </location>
</feature>
<evidence type="ECO:0000256" key="1">
    <source>
        <dbReference type="ARBA" id="ARBA00022679"/>
    </source>
</evidence>
<dbReference type="GO" id="GO:0005524">
    <property type="term" value="F:ATP binding"/>
    <property type="evidence" value="ECO:0007669"/>
    <property type="project" value="UniProtKB-UniRule"/>
</dbReference>
<evidence type="ECO:0000256" key="3">
    <source>
        <dbReference type="ARBA" id="ARBA00022777"/>
    </source>
</evidence>
<sequence length="875" mass="96206">MTSSPHQDELEYYTNGHFSRSFNSLILEDISEELGRHPPKKMAKSPPFTVARPSLDPGRRQSSYPPSSDDHTDDVTVAHQYSRWATPAPSIKRSSKFLNLSIDSGLRYDDANDEIDHQAIGDATPIDTSSPIASKVSPHPSRTPVVHNKFKRPHKLVSQSPSPSHSKLTSSPHPMMVELSPRDYGTPEHPRSILASSSVPSSCPHSTLGVGANKLRKTSATPFKSPFQRSGSVAARPSSPFEYYHLDDSELDSPSKSRKSSSSGIVVYQDVEGPKKPSTGPANQRPYDDKENRTSYRFVKPLQTAFKSSGLIRKGSAAAATLANTRKLPETPIKKNPLMLINTNKAPVSAPAVAHAIDDDSEASIELGRNNSTFVNDSTISILRLGSAQAPATAPNINLDVDLDLECMVPDTPTKSVKKSHSTPVAIHSPAPAVGSRSHPHLTSSGADYTPDAPRRRKRNLKSLIISCQEDAPKGSLEPQTPTNLLHYSKSALRPKGIDKDSIIESSIDEVVDVPMPRQGGVLCDADVHLISKFGMQNIQFIGAGEFSVAYECTLDGAKYAVKRSKRQLRGRDHQSIQREIEALRVLTGVKDSDRENIKDNEDGKEYLVYFIEAWEYDHYWYIMTEFCDNGTLATFLDDHKNYRLDEFRIWKILIEILTGLRFIHLKNYLHLDLKPANIFITFEGSLKIGDFGLATKLPVLEADFDLEGDRNYIAPELINDKIYTPFADIFSVGLIILEMAANIILPDNGTPWRKLRSGDLSDAGRLSSDNISEVLSGAKGGQSLASTTGSDFSNSSLGPATTASTSVTPGSVPSFLIDNESMNLDRLVQKMLRPTPFERPTANDILNMDECVEIENRRKAAATIFEGEFGPSDD</sequence>
<comment type="caution">
    <text evidence="9">The sequence shown here is derived from an EMBL/GenBank/DDBJ whole genome shotgun (WGS) entry which is preliminary data.</text>
</comment>
<dbReference type="InterPro" id="IPR017441">
    <property type="entry name" value="Protein_kinase_ATP_BS"/>
</dbReference>
<dbReference type="InterPro" id="IPR000719">
    <property type="entry name" value="Prot_kinase_dom"/>
</dbReference>
<reference evidence="9 10" key="1">
    <citation type="submission" date="2019-07" db="EMBL/GenBank/DDBJ databases">
        <title>Genome assembly of two rare yeast pathogens: Diutina rugosa and Trichomonascus ciferrii.</title>
        <authorList>
            <person name="Mixao V."/>
            <person name="Saus E."/>
            <person name="Hansen A."/>
            <person name="Lass-Flor C."/>
            <person name="Gabaldon T."/>
        </authorList>
    </citation>
    <scope>NUCLEOTIDE SEQUENCE [LARGE SCALE GENOMIC DNA]</scope>
    <source>
        <strain evidence="9 10">CBS 613</strain>
    </source>
</reference>
<organism evidence="9 10">
    <name type="scientific">Diutina rugosa</name>
    <name type="common">Yeast</name>
    <name type="synonym">Candida rugosa</name>
    <dbReference type="NCBI Taxonomy" id="5481"/>
    <lineage>
        <taxon>Eukaryota</taxon>
        <taxon>Fungi</taxon>
        <taxon>Dikarya</taxon>
        <taxon>Ascomycota</taxon>
        <taxon>Saccharomycotina</taxon>
        <taxon>Pichiomycetes</taxon>
        <taxon>Debaryomycetaceae</taxon>
        <taxon>Diutina</taxon>
    </lineage>
</organism>
<evidence type="ECO:0000256" key="2">
    <source>
        <dbReference type="ARBA" id="ARBA00022741"/>
    </source>
</evidence>
<feature type="domain" description="Protein kinase" evidence="8">
    <location>
        <begin position="536"/>
        <end position="853"/>
    </location>
</feature>
<comment type="similarity">
    <text evidence="5">Belongs to the protein kinase superfamily. Ser/Thr protein kinase family. GCN2 subfamily.</text>
</comment>
<feature type="region of interest" description="Disordered" evidence="7">
    <location>
        <begin position="269"/>
        <end position="294"/>
    </location>
</feature>
<dbReference type="PROSITE" id="PS00108">
    <property type="entry name" value="PROTEIN_KINASE_ST"/>
    <property type="match status" value="1"/>
</dbReference>
<dbReference type="Gene3D" id="1.10.510.10">
    <property type="entry name" value="Transferase(Phosphotransferase) domain 1"/>
    <property type="match status" value="1"/>
</dbReference>
<dbReference type="VEuPathDB" id="FungiDB:DIURU_004329"/>
<dbReference type="InterPro" id="IPR011009">
    <property type="entry name" value="Kinase-like_dom_sf"/>
</dbReference>
<dbReference type="OMA" id="KMFKNAN"/>
<feature type="compositionally biased region" description="Low complexity" evidence="7">
    <location>
        <begin position="158"/>
        <end position="174"/>
    </location>
</feature>
<evidence type="ECO:0000256" key="6">
    <source>
        <dbReference type="PROSITE-ProRule" id="PRU10141"/>
    </source>
</evidence>
<dbReference type="OrthoDB" id="5337378at2759"/>
<dbReference type="GO" id="GO:0005634">
    <property type="term" value="C:nucleus"/>
    <property type="evidence" value="ECO:0007669"/>
    <property type="project" value="TreeGrafter"/>
</dbReference>
<protein>
    <recommendedName>
        <fullName evidence="8">Protein kinase domain-containing protein</fullName>
    </recommendedName>
</protein>
<keyword evidence="10" id="KW-1185">Reference proteome</keyword>
<dbReference type="Gene3D" id="3.30.200.20">
    <property type="entry name" value="Phosphorylase Kinase, domain 1"/>
    <property type="match status" value="1"/>
</dbReference>
<dbReference type="SUPFAM" id="SSF56112">
    <property type="entry name" value="Protein kinase-like (PK-like)"/>
    <property type="match status" value="1"/>
</dbReference>
<evidence type="ECO:0000313" key="9">
    <source>
        <dbReference type="EMBL" id="KAA8899307.1"/>
    </source>
</evidence>
<feature type="binding site" evidence="6">
    <location>
        <position position="563"/>
    </location>
    <ligand>
        <name>ATP</name>
        <dbReference type="ChEBI" id="CHEBI:30616"/>
    </ligand>
</feature>
<dbReference type="PROSITE" id="PS00107">
    <property type="entry name" value="PROTEIN_KINASE_ATP"/>
    <property type="match status" value="1"/>
</dbReference>
<gene>
    <name evidence="9" type="ORF">DIURU_004329</name>
</gene>
<evidence type="ECO:0000256" key="4">
    <source>
        <dbReference type="ARBA" id="ARBA00022840"/>
    </source>
</evidence>
<dbReference type="EMBL" id="SWFT01000124">
    <property type="protein sequence ID" value="KAA8899307.1"/>
    <property type="molecule type" value="Genomic_DNA"/>
</dbReference>
<feature type="compositionally biased region" description="Polar residues" evidence="7">
    <location>
        <begin position="784"/>
        <end position="806"/>
    </location>
</feature>
<keyword evidence="3" id="KW-0418">Kinase</keyword>
<dbReference type="GO" id="GO:0030447">
    <property type="term" value="P:filamentous growth"/>
    <property type="evidence" value="ECO:0007669"/>
    <property type="project" value="UniProtKB-ARBA"/>
</dbReference>
<dbReference type="InterPro" id="IPR008271">
    <property type="entry name" value="Ser/Thr_kinase_AS"/>
</dbReference>
<dbReference type="InterPro" id="IPR050339">
    <property type="entry name" value="CC_SR_Kinase"/>
</dbReference>
<keyword evidence="4 6" id="KW-0067">ATP-binding</keyword>
<dbReference type="GeneID" id="54782980"/>
<name>A0A642UHK6_DIURU</name>
<feature type="region of interest" description="Disordered" evidence="7">
    <location>
        <begin position="245"/>
        <end position="264"/>
    </location>
</feature>
<dbReference type="PANTHER" id="PTHR11042">
    <property type="entry name" value="EUKARYOTIC TRANSLATION INITIATION FACTOR 2-ALPHA KINASE EIF2-ALPHA KINASE -RELATED"/>
    <property type="match status" value="1"/>
</dbReference>
<feature type="compositionally biased region" description="Low complexity" evidence="7">
    <location>
        <begin position="192"/>
        <end position="206"/>
    </location>
</feature>
<keyword evidence="2 6" id="KW-0547">Nucleotide-binding</keyword>
<evidence type="ECO:0000256" key="7">
    <source>
        <dbReference type="SAM" id="MobiDB-lite"/>
    </source>
</evidence>
<dbReference type="Proteomes" id="UP000449547">
    <property type="component" value="Unassembled WGS sequence"/>
</dbReference>
<dbReference type="SMART" id="SM00220">
    <property type="entry name" value="S_TKc"/>
    <property type="match status" value="1"/>
</dbReference>
<dbReference type="GO" id="GO:0005737">
    <property type="term" value="C:cytoplasm"/>
    <property type="evidence" value="ECO:0007669"/>
    <property type="project" value="TreeGrafter"/>
</dbReference>
<evidence type="ECO:0000256" key="5">
    <source>
        <dbReference type="ARBA" id="ARBA00037982"/>
    </source>
</evidence>
<feature type="region of interest" description="Disordered" evidence="7">
    <location>
        <begin position="121"/>
        <end position="214"/>
    </location>
</feature>
<evidence type="ECO:0000313" key="10">
    <source>
        <dbReference type="Proteomes" id="UP000449547"/>
    </source>
</evidence>
<feature type="region of interest" description="Disordered" evidence="7">
    <location>
        <begin position="33"/>
        <end position="74"/>
    </location>
</feature>
<feature type="region of interest" description="Disordered" evidence="7">
    <location>
        <begin position="781"/>
        <end position="806"/>
    </location>
</feature>
<dbReference type="GO" id="GO:0110031">
    <property type="term" value="P:negative regulation of G2/MI transition of meiotic cell cycle"/>
    <property type="evidence" value="ECO:0007669"/>
    <property type="project" value="TreeGrafter"/>
</dbReference>
<accession>A0A642UHK6</accession>
<dbReference type="AlphaFoldDB" id="A0A642UHK6"/>
<keyword evidence="1" id="KW-0808">Transferase</keyword>
<evidence type="ECO:0000259" key="8">
    <source>
        <dbReference type="PROSITE" id="PS50011"/>
    </source>
</evidence>
<dbReference type="Pfam" id="PF00069">
    <property type="entry name" value="Pkinase"/>
    <property type="match status" value="1"/>
</dbReference>
<dbReference type="RefSeq" id="XP_034010821.1">
    <property type="nucleotide sequence ID" value="XM_034157190.1"/>
</dbReference>